<dbReference type="InterPro" id="IPR036866">
    <property type="entry name" value="RibonucZ/Hydroxyglut_hydro"/>
</dbReference>
<dbReference type="EMBL" id="MK500349">
    <property type="protein sequence ID" value="QBK87355.1"/>
    <property type="molecule type" value="Genomic_DNA"/>
</dbReference>
<reference evidence="1" key="1">
    <citation type="journal article" date="2019" name="MBio">
        <title>Virus Genomes from Deep Sea Sediments Expand the Ocean Megavirome and Support Independent Origins of Viral Gigantism.</title>
        <authorList>
            <person name="Backstrom D."/>
            <person name="Yutin N."/>
            <person name="Jorgensen S.L."/>
            <person name="Dharamshi J."/>
            <person name="Homa F."/>
            <person name="Zaremba-Niedwiedzka K."/>
            <person name="Spang A."/>
            <person name="Wolf Y.I."/>
            <person name="Koonin E.V."/>
            <person name="Ettema T.J."/>
        </authorList>
    </citation>
    <scope>NUCLEOTIDE SEQUENCE</scope>
</reference>
<proteinExistence type="predicted"/>
<dbReference type="PANTHER" id="PTHR46504">
    <property type="entry name" value="TRNASE Z TRZ1"/>
    <property type="match status" value="1"/>
</dbReference>
<organism evidence="1">
    <name type="scientific">Marseillevirus LCMAC201</name>
    <dbReference type="NCBI Taxonomy" id="2506605"/>
    <lineage>
        <taxon>Viruses</taxon>
        <taxon>Varidnaviria</taxon>
        <taxon>Bamfordvirae</taxon>
        <taxon>Nucleocytoviricota</taxon>
        <taxon>Megaviricetes</taxon>
        <taxon>Pimascovirales</taxon>
        <taxon>Pimascovirales incertae sedis</taxon>
        <taxon>Marseilleviridae</taxon>
    </lineage>
</organism>
<accession>A0A481YX42</accession>
<sequence length="301" mass="35154">MHTGCTTLKVGRWSITGVSQAGQYTTIVLNELKICFDIGIITNESIYCDKVLISHGHVDHCNDYFKHYRIRRLRKMLPPPVYLIHPIMETPMRNSAEAQFNMEKGLIGIPLPKDYIQIKPLQEPYEFNRCQHSTFYIRGYPMTHSIPSYGYTVISQTPKLKTEYIGLPSKEIKKLRKNNTDIFYTKRVIEIAYTGDTTIDGVLSEPYFLNAEVLLIECTIIDDQINREETRRRGHIHIQDIVDNWKCFKNNYIVLFHLSPRYTRKPVHELVKKALEVTSPEFRSKVQLLWPKSYSKEPTVL</sequence>
<name>A0A481YX42_9VIRU</name>
<protein>
    <submittedName>
        <fullName evidence="1">Beta-lactamase superfamily domain protein</fullName>
    </submittedName>
</protein>
<gene>
    <name evidence="1" type="ORF">LCMAC201_02650</name>
</gene>
<evidence type="ECO:0000313" key="1">
    <source>
        <dbReference type="EMBL" id="QBK87355.1"/>
    </source>
</evidence>
<dbReference type="Gene3D" id="3.60.15.10">
    <property type="entry name" value="Ribonuclease Z/Hydroxyacylglutathione hydrolase-like"/>
    <property type="match status" value="1"/>
</dbReference>
<dbReference type="PANTHER" id="PTHR46504:SF2">
    <property type="entry name" value="TRNASE Z TRZ1"/>
    <property type="match status" value="1"/>
</dbReference>
<dbReference type="SUPFAM" id="SSF56281">
    <property type="entry name" value="Metallo-hydrolase/oxidoreductase"/>
    <property type="match status" value="1"/>
</dbReference>